<reference evidence="1 2" key="1">
    <citation type="submission" date="2008-02" db="EMBL/GenBank/DDBJ databases">
        <title>Annotation of Escherichia albertii TW07627.</title>
        <authorList>
            <person name="Sutton G."/>
            <person name="Whittam T.S."/>
            <person name="Sebastian Y."/>
        </authorList>
    </citation>
    <scope>NUCLEOTIDE SEQUENCE [LARGE SCALE GENOMIC DNA]</scope>
    <source>
        <strain evidence="1 2">TW07627</strain>
    </source>
</reference>
<comment type="caution">
    <text evidence="1">The sequence shown here is derived from an EMBL/GenBank/DDBJ whole genome shotgun (WGS) entry which is preliminary data.</text>
</comment>
<protein>
    <submittedName>
        <fullName evidence="1">Uncharacterized protein</fullName>
    </submittedName>
</protein>
<evidence type="ECO:0000313" key="1">
    <source>
        <dbReference type="EMBL" id="EDS91204.1"/>
    </source>
</evidence>
<name>A0ABC9NLV4_ESCAT</name>
<dbReference type="EMBL" id="ABKX01000007">
    <property type="protein sequence ID" value="EDS91204.1"/>
    <property type="molecule type" value="Genomic_DNA"/>
</dbReference>
<gene>
    <name evidence="1" type="ORF">ESCAB7627_2798</name>
</gene>
<accession>A0ABC9NLV4</accession>
<proteinExistence type="predicted"/>
<organism evidence="1 2">
    <name type="scientific">Escherichia albertii (strain TW07627)</name>
    <dbReference type="NCBI Taxonomy" id="502347"/>
    <lineage>
        <taxon>Bacteria</taxon>
        <taxon>Pseudomonadati</taxon>
        <taxon>Pseudomonadota</taxon>
        <taxon>Gammaproteobacteria</taxon>
        <taxon>Enterobacterales</taxon>
        <taxon>Enterobacteriaceae</taxon>
        <taxon>Escherichia</taxon>
    </lineage>
</organism>
<evidence type="ECO:0000313" key="2">
    <source>
        <dbReference type="Proteomes" id="UP000003042"/>
    </source>
</evidence>
<dbReference type="AlphaFoldDB" id="A0ABC9NLV4"/>
<dbReference type="Proteomes" id="UP000003042">
    <property type="component" value="Unassembled WGS sequence"/>
</dbReference>
<sequence length="38" mass="4295">MVDNIKFMSVREKKLIATCCRQIINHLDATNSGTDKTV</sequence>